<dbReference type="Proteomes" id="UP000244855">
    <property type="component" value="Unassembled WGS sequence"/>
</dbReference>
<feature type="compositionally biased region" description="Polar residues" evidence="1">
    <location>
        <begin position="1"/>
        <end position="10"/>
    </location>
</feature>
<evidence type="ECO:0000256" key="1">
    <source>
        <dbReference type="SAM" id="MobiDB-lite"/>
    </source>
</evidence>
<dbReference type="OrthoDB" id="5386682at2759"/>
<feature type="region of interest" description="Disordered" evidence="1">
    <location>
        <begin position="1"/>
        <end position="29"/>
    </location>
</feature>
<dbReference type="InterPro" id="IPR052895">
    <property type="entry name" value="HetReg/Transcr_Mod"/>
</dbReference>
<gene>
    <name evidence="3" type="ORF">DM02DRAFT_541204</name>
</gene>
<evidence type="ECO:0000313" key="4">
    <source>
        <dbReference type="Proteomes" id="UP000244855"/>
    </source>
</evidence>
<sequence length="210" mass="24686">MEQPAPSTEYQPPLPPRETDESLTYNHEPLNPNKREIRLLEVLPGNDGDTIQCHLRVVNFADHPVYTALSYTWSNGNRSIHHIWIDGKMLQFGNNLWLFLQEFRKRKATDGVLLWVDAICIEQSNIQERNHQVAQMRDIYSTASSVIVWLGPCLDDDAHAFDLLRYSRRLLSIPKNQDPRRYRSHRQWNALASVFSKAYWERAWVIQEFL</sequence>
<dbReference type="STRING" id="97972.A0A2V1D6F1"/>
<feature type="domain" description="Heterokaryon incompatibility" evidence="2">
    <location>
        <begin position="66"/>
        <end position="208"/>
    </location>
</feature>
<accession>A0A2V1D6F1</accession>
<feature type="non-terminal residue" evidence="3">
    <location>
        <position position="210"/>
    </location>
</feature>
<dbReference type="Pfam" id="PF06985">
    <property type="entry name" value="HET"/>
    <property type="match status" value="1"/>
</dbReference>
<name>A0A2V1D6F1_9PLEO</name>
<evidence type="ECO:0000259" key="2">
    <source>
        <dbReference type="Pfam" id="PF06985"/>
    </source>
</evidence>
<evidence type="ECO:0000313" key="3">
    <source>
        <dbReference type="EMBL" id="PVH93608.1"/>
    </source>
</evidence>
<protein>
    <submittedName>
        <fullName evidence="3">HET-domain-containing protein</fullName>
    </submittedName>
</protein>
<organism evidence="3 4">
    <name type="scientific">Periconia macrospinosa</name>
    <dbReference type="NCBI Taxonomy" id="97972"/>
    <lineage>
        <taxon>Eukaryota</taxon>
        <taxon>Fungi</taxon>
        <taxon>Dikarya</taxon>
        <taxon>Ascomycota</taxon>
        <taxon>Pezizomycotina</taxon>
        <taxon>Dothideomycetes</taxon>
        <taxon>Pleosporomycetidae</taxon>
        <taxon>Pleosporales</taxon>
        <taxon>Massarineae</taxon>
        <taxon>Periconiaceae</taxon>
        <taxon>Periconia</taxon>
    </lineage>
</organism>
<dbReference type="AlphaFoldDB" id="A0A2V1D6F1"/>
<dbReference type="PANTHER" id="PTHR24148:SF73">
    <property type="entry name" value="HET DOMAIN PROTEIN (AFU_ORTHOLOGUE AFUA_8G01020)"/>
    <property type="match status" value="1"/>
</dbReference>
<dbReference type="InterPro" id="IPR010730">
    <property type="entry name" value="HET"/>
</dbReference>
<dbReference type="PANTHER" id="PTHR24148">
    <property type="entry name" value="ANKYRIN REPEAT DOMAIN-CONTAINING PROTEIN 39 HOMOLOG-RELATED"/>
    <property type="match status" value="1"/>
</dbReference>
<dbReference type="EMBL" id="KZ805578">
    <property type="protein sequence ID" value="PVH93608.1"/>
    <property type="molecule type" value="Genomic_DNA"/>
</dbReference>
<keyword evidence="4" id="KW-1185">Reference proteome</keyword>
<reference evidence="3 4" key="1">
    <citation type="journal article" date="2018" name="Sci. Rep.">
        <title>Comparative genomics provides insights into the lifestyle and reveals functional heterogeneity of dark septate endophytic fungi.</title>
        <authorList>
            <person name="Knapp D.G."/>
            <person name="Nemeth J.B."/>
            <person name="Barry K."/>
            <person name="Hainaut M."/>
            <person name="Henrissat B."/>
            <person name="Johnson J."/>
            <person name="Kuo A."/>
            <person name="Lim J.H.P."/>
            <person name="Lipzen A."/>
            <person name="Nolan M."/>
            <person name="Ohm R.A."/>
            <person name="Tamas L."/>
            <person name="Grigoriev I.V."/>
            <person name="Spatafora J.W."/>
            <person name="Nagy L.G."/>
            <person name="Kovacs G.M."/>
        </authorList>
    </citation>
    <scope>NUCLEOTIDE SEQUENCE [LARGE SCALE GENOMIC DNA]</scope>
    <source>
        <strain evidence="3 4">DSE2036</strain>
    </source>
</reference>
<proteinExistence type="predicted"/>